<dbReference type="Gene3D" id="2.40.440.10">
    <property type="entry name" value="L,D-transpeptidase catalytic domain-like"/>
    <property type="match status" value="1"/>
</dbReference>
<evidence type="ECO:0000256" key="2">
    <source>
        <dbReference type="ARBA" id="ARBA00005992"/>
    </source>
</evidence>
<evidence type="ECO:0000256" key="7">
    <source>
        <dbReference type="PROSITE-ProRule" id="PRU01373"/>
    </source>
</evidence>
<keyword evidence="5 7" id="KW-0573">Peptidoglycan synthesis</keyword>
<dbReference type="AlphaFoldDB" id="A0A259TV41"/>
<dbReference type="GO" id="GO:0008360">
    <property type="term" value="P:regulation of cell shape"/>
    <property type="evidence" value="ECO:0007669"/>
    <property type="project" value="UniProtKB-UniRule"/>
</dbReference>
<dbReference type="InterPro" id="IPR050979">
    <property type="entry name" value="LD-transpeptidase"/>
</dbReference>
<dbReference type="GO" id="GO:0016740">
    <property type="term" value="F:transferase activity"/>
    <property type="evidence" value="ECO:0007669"/>
    <property type="project" value="UniProtKB-KW"/>
</dbReference>
<feature type="active site" description="Nucleophile" evidence="7">
    <location>
        <position position="223"/>
    </location>
</feature>
<evidence type="ECO:0000256" key="4">
    <source>
        <dbReference type="ARBA" id="ARBA00022960"/>
    </source>
</evidence>
<accession>A0A259TV41</accession>
<feature type="region of interest" description="Disordered" evidence="8">
    <location>
        <begin position="299"/>
        <end position="325"/>
    </location>
</feature>
<sequence length="325" mass="36432">MMRTAFAALLLCLASGAVAQSPGRLYDQEEIGELLYGVRQELAEIPEVGWNAYVLDHETGNSIFARADLYRAAGDGDQSLGKERLAMVQFLNRIYLNDLSIGDTLVLPTHLGLDPRAYAPFPRRYEGAAEFDKLFIIDKGVQAWAAYENGDLERWGLVNTGAIDSQTPAGRYNFNWKELDRISTLSPPGERWRMRWVFNFYHERGIHVHQYRMPIGEPASHGCVRLITDDAKWIYDWAEPWRTTAGTGARGLASANGRVLEQGTTVLVLGDGEEPVDGPPARFEWNGDKPSLRVVDLPAHPYEVPPGTDQQRTFDRKRRQAAATS</sequence>
<proteinExistence type="inferred from homology"/>
<dbReference type="UniPathway" id="UPA00219"/>
<evidence type="ECO:0000313" key="11">
    <source>
        <dbReference type="EMBL" id="OZC01566.1"/>
    </source>
</evidence>
<evidence type="ECO:0000256" key="1">
    <source>
        <dbReference type="ARBA" id="ARBA00004752"/>
    </source>
</evidence>
<feature type="signal peptide" evidence="9">
    <location>
        <begin position="1"/>
        <end position="19"/>
    </location>
</feature>
<dbReference type="InParanoid" id="A0A259TV41"/>
<dbReference type="CDD" id="cd16913">
    <property type="entry name" value="YkuD_like"/>
    <property type="match status" value="1"/>
</dbReference>
<evidence type="ECO:0000313" key="12">
    <source>
        <dbReference type="Proteomes" id="UP000216446"/>
    </source>
</evidence>
<gene>
    <name evidence="11" type="ORF">BSZ36_00335</name>
</gene>
<dbReference type="Pfam" id="PF03734">
    <property type="entry name" value="YkuD"/>
    <property type="match status" value="1"/>
</dbReference>
<evidence type="ECO:0000256" key="9">
    <source>
        <dbReference type="SAM" id="SignalP"/>
    </source>
</evidence>
<keyword evidence="9" id="KW-0732">Signal</keyword>
<evidence type="ECO:0000256" key="3">
    <source>
        <dbReference type="ARBA" id="ARBA00022679"/>
    </source>
</evidence>
<feature type="active site" description="Proton donor/acceptor" evidence="7">
    <location>
        <position position="209"/>
    </location>
</feature>
<dbReference type="GO" id="GO:0071972">
    <property type="term" value="F:peptidoglycan L,D-transpeptidase activity"/>
    <property type="evidence" value="ECO:0007669"/>
    <property type="project" value="TreeGrafter"/>
</dbReference>
<dbReference type="SUPFAM" id="SSF141523">
    <property type="entry name" value="L,D-transpeptidase catalytic domain-like"/>
    <property type="match status" value="1"/>
</dbReference>
<reference evidence="11 12" key="1">
    <citation type="submission" date="2016-11" db="EMBL/GenBank/DDBJ databases">
        <title>Study of marine rhodopsin-containing bacteria.</title>
        <authorList>
            <person name="Yoshizawa S."/>
            <person name="Kumagai Y."/>
            <person name="Kogure K."/>
        </authorList>
    </citation>
    <scope>NUCLEOTIDE SEQUENCE [LARGE SCALE GENOMIC DNA]</scope>
    <source>
        <strain evidence="11 12">SG-29</strain>
    </source>
</reference>
<feature type="chain" id="PRO_5012288653" evidence="9">
    <location>
        <begin position="20"/>
        <end position="325"/>
    </location>
</feature>
<keyword evidence="4 7" id="KW-0133">Cell shape</keyword>
<dbReference type="GO" id="GO:0005576">
    <property type="term" value="C:extracellular region"/>
    <property type="evidence" value="ECO:0007669"/>
    <property type="project" value="TreeGrafter"/>
</dbReference>
<comment type="pathway">
    <text evidence="1 7">Cell wall biogenesis; peptidoglycan biosynthesis.</text>
</comment>
<dbReference type="Proteomes" id="UP000216446">
    <property type="component" value="Unassembled WGS sequence"/>
</dbReference>
<dbReference type="PROSITE" id="PS52029">
    <property type="entry name" value="LD_TPASE"/>
    <property type="match status" value="1"/>
</dbReference>
<feature type="compositionally biased region" description="Basic residues" evidence="8">
    <location>
        <begin position="315"/>
        <end position="325"/>
    </location>
</feature>
<dbReference type="InterPro" id="IPR038063">
    <property type="entry name" value="Transpep_catalytic_dom"/>
</dbReference>
<dbReference type="GO" id="GO:0071555">
    <property type="term" value="P:cell wall organization"/>
    <property type="evidence" value="ECO:0007669"/>
    <property type="project" value="UniProtKB-UniRule"/>
</dbReference>
<evidence type="ECO:0000256" key="8">
    <source>
        <dbReference type="SAM" id="MobiDB-lite"/>
    </source>
</evidence>
<feature type="domain" description="L,D-TPase catalytic" evidence="10">
    <location>
        <begin position="133"/>
        <end position="269"/>
    </location>
</feature>
<protein>
    <submittedName>
        <fullName evidence="11">L,D-transpeptidase</fullName>
    </submittedName>
</protein>
<dbReference type="PANTHER" id="PTHR30582:SF2">
    <property type="entry name" value="L,D-TRANSPEPTIDASE YCIB-RELATED"/>
    <property type="match status" value="1"/>
</dbReference>
<comment type="caution">
    <text evidence="11">The sequence shown here is derived from an EMBL/GenBank/DDBJ whole genome shotgun (WGS) entry which is preliminary data.</text>
</comment>
<keyword evidence="6 7" id="KW-0961">Cell wall biogenesis/degradation</keyword>
<organism evidence="11 12">
    <name type="scientific">Rubricoccus marinus</name>
    <dbReference type="NCBI Taxonomy" id="716817"/>
    <lineage>
        <taxon>Bacteria</taxon>
        <taxon>Pseudomonadati</taxon>
        <taxon>Rhodothermota</taxon>
        <taxon>Rhodothermia</taxon>
        <taxon>Rhodothermales</taxon>
        <taxon>Rubricoccaceae</taxon>
        <taxon>Rubricoccus</taxon>
    </lineage>
</organism>
<dbReference type="InterPro" id="IPR005490">
    <property type="entry name" value="LD_TPept_cat_dom"/>
</dbReference>
<evidence type="ECO:0000256" key="6">
    <source>
        <dbReference type="ARBA" id="ARBA00023316"/>
    </source>
</evidence>
<comment type="similarity">
    <text evidence="2">Belongs to the YkuD family.</text>
</comment>
<keyword evidence="12" id="KW-1185">Reference proteome</keyword>
<dbReference type="EMBL" id="MQWB01000001">
    <property type="protein sequence ID" value="OZC01566.1"/>
    <property type="molecule type" value="Genomic_DNA"/>
</dbReference>
<evidence type="ECO:0000256" key="5">
    <source>
        <dbReference type="ARBA" id="ARBA00022984"/>
    </source>
</evidence>
<dbReference type="GO" id="GO:0018104">
    <property type="term" value="P:peptidoglycan-protein cross-linking"/>
    <property type="evidence" value="ECO:0007669"/>
    <property type="project" value="TreeGrafter"/>
</dbReference>
<evidence type="ECO:0000259" key="10">
    <source>
        <dbReference type="PROSITE" id="PS52029"/>
    </source>
</evidence>
<keyword evidence="3" id="KW-0808">Transferase</keyword>
<dbReference type="PANTHER" id="PTHR30582">
    <property type="entry name" value="L,D-TRANSPEPTIDASE"/>
    <property type="match status" value="1"/>
</dbReference>
<name>A0A259TV41_9BACT</name>